<evidence type="ECO:0000256" key="4">
    <source>
        <dbReference type="ARBA" id="ARBA00022964"/>
    </source>
</evidence>
<proteinExistence type="predicted"/>
<evidence type="ECO:0000256" key="5">
    <source>
        <dbReference type="ARBA" id="ARBA00023002"/>
    </source>
</evidence>
<dbReference type="SMART" id="SM00702">
    <property type="entry name" value="P4Hc"/>
    <property type="match status" value="1"/>
</dbReference>
<dbReference type="InterPro" id="IPR006620">
    <property type="entry name" value="Pro_4_hyd_alph"/>
</dbReference>
<keyword evidence="2" id="KW-0479">Metal-binding</keyword>
<accession>A0AAD5KIK9</accession>
<dbReference type="Proteomes" id="UP000820818">
    <property type="component" value="Linkage Group LG9"/>
</dbReference>
<reference evidence="8 9" key="1">
    <citation type="submission" date="2022-05" db="EMBL/GenBank/DDBJ databases">
        <title>A multi-omics perspective on studying reproductive biology in Daphnia sinensis.</title>
        <authorList>
            <person name="Jia J."/>
        </authorList>
    </citation>
    <scope>NUCLEOTIDE SEQUENCE [LARGE SCALE GENOMIC DNA]</scope>
    <source>
        <strain evidence="8 9">WSL</strain>
    </source>
</reference>
<evidence type="ECO:0000256" key="2">
    <source>
        <dbReference type="ARBA" id="ARBA00022723"/>
    </source>
</evidence>
<evidence type="ECO:0000259" key="7">
    <source>
        <dbReference type="PROSITE" id="PS51471"/>
    </source>
</evidence>
<keyword evidence="4" id="KW-0223">Dioxygenase</keyword>
<comment type="caution">
    <text evidence="8">The sequence shown here is derived from an EMBL/GenBank/DDBJ whole genome shotgun (WGS) entry which is preliminary data.</text>
</comment>
<dbReference type="Gene3D" id="2.60.120.620">
    <property type="entry name" value="q2cbj1_9rhob like domain"/>
    <property type="match status" value="1"/>
</dbReference>
<name>A0AAD5KIK9_9CRUS</name>
<evidence type="ECO:0000313" key="8">
    <source>
        <dbReference type="EMBL" id="KAI9553182.1"/>
    </source>
</evidence>
<protein>
    <recommendedName>
        <fullName evidence="7">Fe2OG dioxygenase domain-containing protein</fullName>
    </recommendedName>
</protein>
<feature type="domain" description="Fe2OG dioxygenase" evidence="7">
    <location>
        <begin position="208"/>
        <end position="297"/>
    </location>
</feature>
<evidence type="ECO:0000256" key="3">
    <source>
        <dbReference type="ARBA" id="ARBA00022896"/>
    </source>
</evidence>
<comment type="cofactor">
    <cofactor evidence="1">
        <name>L-ascorbate</name>
        <dbReference type="ChEBI" id="CHEBI:38290"/>
    </cofactor>
</comment>
<evidence type="ECO:0000256" key="6">
    <source>
        <dbReference type="ARBA" id="ARBA00023004"/>
    </source>
</evidence>
<dbReference type="GO" id="GO:0031418">
    <property type="term" value="F:L-ascorbic acid binding"/>
    <property type="evidence" value="ECO:0007669"/>
    <property type="project" value="UniProtKB-KW"/>
</dbReference>
<keyword evidence="9" id="KW-1185">Reference proteome</keyword>
<evidence type="ECO:0000313" key="9">
    <source>
        <dbReference type="Proteomes" id="UP000820818"/>
    </source>
</evidence>
<sequence length="337" mass="38544">MAKSYVMNYARCRCFLESNVYLKNFGLHVSFKSEKQFEDCYRKKLSEMGCTDLRPVVYEIKEELERRRRIPYDSVERSIYIKANYKPLHPDIFELQDAFLHPDVVNLLHYVKEGSIDKAALALPYRTHGVDVFSFPIFNLEFCNKLISEVDHFNETSMPKGRPNSMSNYGVLLDELGLNEGLLTPLRKKYLEPISQFLFPEKKMIEFDSHKAFTVNYEENKDTELAFHFDNAEVTINVCLLANCEGGELFFGTAGSDKGFGYIHEAGNAVIHRGSALHCVLPLLSGRRVNLVMWMRSSSVRNLTCPMCGKTPDLEPVENGWGDGFTVADEFPATKRT</sequence>
<dbReference type="AlphaFoldDB" id="A0AAD5KIK9"/>
<dbReference type="GO" id="GO:0016705">
    <property type="term" value="F:oxidoreductase activity, acting on paired donors, with incorporation or reduction of molecular oxygen"/>
    <property type="evidence" value="ECO:0007669"/>
    <property type="project" value="InterPro"/>
</dbReference>
<gene>
    <name evidence="8" type="ORF">GHT06_021076</name>
</gene>
<dbReference type="Pfam" id="PF25238">
    <property type="entry name" value="OGFOD2-like"/>
    <property type="match status" value="1"/>
</dbReference>
<keyword evidence="3" id="KW-0847">Vitamin C</keyword>
<dbReference type="PANTHER" id="PTHR24014:SF4">
    <property type="entry name" value="2-OXOGLUTARATE AND IRON-DEPENDENT OXYGENASE DOMAIN-CONTAINING PROTEIN 2"/>
    <property type="match status" value="1"/>
</dbReference>
<keyword evidence="5" id="KW-0560">Oxidoreductase</keyword>
<dbReference type="PANTHER" id="PTHR24014">
    <property type="entry name" value="2-OXOGLUTARATE AND IRON-DEPENDENT OXYGENASE DOMAIN-CONTAINING PROTEIN 2"/>
    <property type="match status" value="1"/>
</dbReference>
<keyword evidence="6" id="KW-0408">Iron</keyword>
<dbReference type="PROSITE" id="PS51471">
    <property type="entry name" value="FE2OG_OXY"/>
    <property type="match status" value="1"/>
</dbReference>
<dbReference type="InterPro" id="IPR005123">
    <property type="entry name" value="Oxoglu/Fe-dep_dioxygenase_dom"/>
</dbReference>
<dbReference type="GO" id="GO:0005506">
    <property type="term" value="F:iron ion binding"/>
    <property type="evidence" value="ECO:0007669"/>
    <property type="project" value="InterPro"/>
</dbReference>
<evidence type="ECO:0000256" key="1">
    <source>
        <dbReference type="ARBA" id="ARBA00001961"/>
    </source>
</evidence>
<organism evidence="8 9">
    <name type="scientific">Daphnia sinensis</name>
    <dbReference type="NCBI Taxonomy" id="1820382"/>
    <lineage>
        <taxon>Eukaryota</taxon>
        <taxon>Metazoa</taxon>
        <taxon>Ecdysozoa</taxon>
        <taxon>Arthropoda</taxon>
        <taxon>Crustacea</taxon>
        <taxon>Branchiopoda</taxon>
        <taxon>Diplostraca</taxon>
        <taxon>Cladocera</taxon>
        <taxon>Anomopoda</taxon>
        <taxon>Daphniidae</taxon>
        <taxon>Daphnia</taxon>
        <taxon>Daphnia similis group</taxon>
    </lineage>
</organism>
<dbReference type="EMBL" id="WJBH02000009">
    <property type="protein sequence ID" value="KAI9553182.1"/>
    <property type="molecule type" value="Genomic_DNA"/>
</dbReference>
<dbReference type="GO" id="GO:0051213">
    <property type="term" value="F:dioxygenase activity"/>
    <property type="evidence" value="ECO:0007669"/>
    <property type="project" value="UniProtKB-KW"/>
</dbReference>